<reference evidence="2" key="1">
    <citation type="journal article" date="2014" name="Int. J. Syst. Evol. Microbiol.">
        <title>Complete genome sequence of Corynebacterium casei LMG S-19264T (=DSM 44701T), isolated from a smear-ripened cheese.</title>
        <authorList>
            <consortium name="US DOE Joint Genome Institute (JGI-PGF)"/>
            <person name="Walter F."/>
            <person name="Albersmeier A."/>
            <person name="Kalinowski J."/>
            <person name="Ruckert C."/>
        </authorList>
    </citation>
    <scope>NUCLEOTIDE SEQUENCE</scope>
    <source>
        <strain evidence="2">JCM 15759</strain>
    </source>
</reference>
<comment type="caution">
    <text evidence="2">The sequence shown here is derived from an EMBL/GenBank/DDBJ whole genome shotgun (WGS) entry which is preliminary data.</text>
</comment>
<dbReference type="InterPro" id="IPR002716">
    <property type="entry name" value="PIN_dom"/>
</dbReference>
<evidence type="ECO:0000313" key="3">
    <source>
        <dbReference type="Proteomes" id="UP000656367"/>
    </source>
</evidence>
<dbReference type="Gene3D" id="3.40.50.1010">
    <property type="entry name" value="5'-nuclease"/>
    <property type="match status" value="1"/>
</dbReference>
<dbReference type="Proteomes" id="UP000656367">
    <property type="component" value="Unassembled WGS sequence"/>
</dbReference>
<gene>
    <name evidence="2" type="ORF">GCM10009006_37550</name>
</gene>
<accession>A0A830FXL1</accession>
<evidence type="ECO:0000313" key="2">
    <source>
        <dbReference type="EMBL" id="GGM52900.1"/>
    </source>
</evidence>
<dbReference type="EMBL" id="BMON01000012">
    <property type="protein sequence ID" value="GGM52900.1"/>
    <property type="molecule type" value="Genomic_DNA"/>
</dbReference>
<sequence length="132" mass="14243">MRVLDANFLIDYLSGHPATETYYESNGGEEELWVIPAPAHAEALVGVGNLPSGDLEEAVEALSWGEIYEINEELSVEAGRITDEVGPQGPYLDGVDALVAAVGRELDAIVVSADGDLTHEETKQVVDVEEYR</sequence>
<reference evidence="2" key="2">
    <citation type="submission" date="2020-09" db="EMBL/GenBank/DDBJ databases">
        <authorList>
            <person name="Sun Q."/>
            <person name="Ohkuma M."/>
        </authorList>
    </citation>
    <scope>NUCLEOTIDE SEQUENCE</scope>
    <source>
        <strain evidence="2">JCM 15759</strain>
    </source>
</reference>
<dbReference type="Pfam" id="PF01850">
    <property type="entry name" value="PIN"/>
    <property type="match status" value="1"/>
</dbReference>
<dbReference type="AlphaFoldDB" id="A0A830FXL1"/>
<evidence type="ECO:0000259" key="1">
    <source>
        <dbReference type="Pfam" id="PF01850"/>
    </source>
</evidence>
<feature type="domain" description="PIN" evidence="1">
    <location>
        <begin position="3"/>
        <end position="118"/>
    </location>
</feature>
<dbReference type="RefSeq" id="WP_188854197.1">
    <property type="nucleotide sequence ID" value="NZ_BMON01000012.1"/>
</dbReference>
<proteinExistence type="predicted"/>
<dbReference type="OrthoDB" id="147588at2157"/>
<organism evidence="2 3">
    <name type="scientific">Haloarcula argentinensis</name>
    <dbReference type="NCBI Taxonomy" id="43776"/>
    <lineage>
        <taxon>Archaea</taxon>
        <taxon>Methanobacteriati</taxon>
        <taxon>Methanobacteriota</taxon>
        <taxon>Stenosarchaea group</taxon>
        <taxon>Halobacteria</taxon>
        <taxon>Halobacteriales</taxon>
        <taxon>Haloarculaceae</taxon>
        <taxon>Haloarcula</taxon>
    </lineage>
</organism>
<protein>
    <recommendedName>
        <fullName evidence="1">PIN domain-containing protein</fullName>
    </recommendedName>
</protein>
<name>A0A830FXL1_HALAR</name>
<dbReference type="InterPro" id="IPR029060">
    <property type="entry name" value="PIN-like_dom_sf"/>
</dbReference>
<dbReference type="SUPFAM" id="SSF88723">
    <property type="entry name" value="PIN domain-like"/>
    <property type="match status" value="1"/>
</dbReference>